<evidence type="ECO:0000313" key="8">
    <source>
        <dbReference type="EMBL" id="MBV4359339.1"/>
    </source>
</evidence>
<dbReference type="GO" id="GO:0008168">
    <property type="term" value="F:methyltransferase activity"/>
    <property type="evidence" value="ECO:0007669"/>
    <property type="project" value="UniProtKB-KW"/>
</dbReference>
<comment type="subcellular location">
    <subcellularLocation>
        <location evidence="1">Chromosome</location>
    </subcellularLocation>
</comment>
<dbReference type="InterPro" id="IPR050777">
    <property type="entry name" value="SET2_Histone-Lys_MeTrsfase"/>
</dbReference>
<evidence type="ECO:0000256" key="5">
    <source>
        <dbReference type="ARBA" id="ARBA00022691"/>
    </source>
</evidence>
<gene>
    <name evidence="8" type="ORF">KTO63_19375</name>
</gene>
<dbReference type="PROSITE" id="PS50868">
    <property type="entry name" value="POST_SET"/>
    <property type="match status" value="1"/>
</dbReference>
<proteinExistence type="predicted"/>
<name>A0A9E2SE24_9BACT</name>
<dbReference type="PANTHER" id="PTHR22884">
    <property type="entry name" value="SET DOMAIN PROTEINS"/>
    <property type="match status" value="1"/>
</dbReference>
<accession>A0A9E2SE24</accession>
<reference evidence="8" key="1">
    <citation type="submission" date="2021-06" db="EMBL/GenBank/DDBJ databases">
        <authorList>
            <person name="Huq M.A."/>
        </authorList>
    </citation>
    <scope>NUCLEOTIDE SEQUENCE</scope>
    <source>
        <strain evidence="8">MAH-26</strain>
    </source>
</reference>
<feature type="domain" description="Post-SET" evidence="7">
    <location>
        <begin position="119"/>
        <end position="134"/>
    </location>
</feature>
<feature type="domain" description="SET" evidence="6">
    <location>
        <begin position="5"/>
        <end position="113"/>
    </location>
</feature>
<dbReference type="SMART" id="SM00317">
    <property type="entry name" value="SET"/>
    <property type="match status" value="1"/>
</dbReference>
<comment type="caution">
    <text evidence="8">The sequence shown here is derived from an EMBL/GenBank/DDBJ whole genome shotgun (WGS) entry which is preliminary data.</text>
</comment>
<dbReference type="EMBL" id="JAHSPG010000015">
    <property type="protein sequence ID" value="MBV4359339.1"/>
    <property type="molecule type" value="Genomic_DNA"/>
</dbReference>
<keyword evidence="3" id="KW-0489">Methyltransferase</keyword>
<evidence type="ECO:0000256" key="3">
    <source>
        <dbReference type="ARBA" id="ARBA00022603"/>
    </source>
</evidence>
<keyword evidence="9" id="KW-1185">Reference proteome</keyword>
<organism evidence="8 9">
    <name type="scientific">Pinibacter aurantiacus</name>
    <dbReference type="NCBI Taxonomy" id="2851599"/>
    <lineage>
        <taxon>Bacteria</taxon>
        <taxon>Pseudomonadati</taxon>
        <taxon>Bacteroidota</taxon>
        <taxon>Chitinophagia</taxon>
        <taxon>Chitinophagales</taxon>
        <taxon>Chitinophagaceae</taxon>
        <taxon>Pinibacter</taxon>
    </lineage>
</organism>
<dbReference type="AlphaFoldDB" id="A0A9E2SE24"/>
<dbReference type="InterPro" id="IPR003616">
    <property type="entry name" value="Post-SET_dom"/>
</dbReference>
<dbReference type="RefSeq" id="WP_217793414.1">
    <property type="nucleotide sequence ID" value="NZ_JAHSPG010000015.1"/>
</dbReference>
<evidence type="ECO:0000256" key="4">
    <source>
        <dbReference type="ARBA" id="ARBA00022679"/>
    </source>
</evidence>
<keyword evidence="4" id="KW-0808">Transferase</keyword>
<protein>
    <submittedName>
        <fullName evidence="8">SET domain-containing protein-lysine N-methyltransferase</fullName>
    </submittedName>
</protein>
<evidence type="ECO:0000259" key="7">
    <source>
        <dbReference type="PROSITE" id="PS50868"/>
    </source>
</evidence>
<dbReference type="Pfam" id="PF00856">
    <property type="entry name" value="SET"/>
    <property type="match status" value="1"/>
</dbReference>
<evidence type="ECO:0000313" key="9">
    <source>
        <dbReference type="Proteomes" id="UP000812270"/>
    </source>
</evidence>
<evidence type="ECO:0000256" key="1">
    <source>
        <dbReference type="ARBA" id="ARBA00004286"/>
    </source>
</evidence>
<keyword evidence="2" id="KW-0158">Chromosome</keyword>
<dbReference type="GO" id="GO:0005694">
    <property type="term" value="C:chromosome"/>
    <property type="evidence" value="ECO:0007669"/>
    <property type="project" value="UniProtKB-SubCell"/>
</dbReference>
<sequence length="134" mass="14776">MSLTYKLESKKSKIDGTGTFALQNIPARKKLGNMGGEIISLRKARLLVASQKRIACVEFGDGRALNGSVNKNELNFINHSCGPNTYMRVAHGKVEFYTLKPIKKGEELTCNYGETHHDGKLKCRCGAPNCKGFI</sequence>
<keyword evidence="5" id="KW-0949">S-adenosyl-L-methionine</keyword>
<dbReference type="PROSITE" id="PS50280">
    <property type="entry name" value="SET"/>
    <property type="match status" value="1"/>
</dbReference>
<evidence type="ECO:0000256" key="2">
    <source>
        <dbReference type="ARBA" id="ARBA00022454"/>
    </source>
</evidence>
<dbReference type="GO" id="GO:0032259">
    <property type="term" value="P:methylation"/>
    <property type="evidence" value="ECO:0007669"/>
    <property type="project" value="UniProtKB-KW"/>
</dbReference>
<evidence type="ECO:0000259" key="6">
    <source>
        <dbReference type="PROSITE" id="PS50280"/>
    </source>
</evidence>
<dbReference type="Proteomes" id="UP000812270">
    <property type="component" value="Unassembled WGS sequence"/>
</dbReference>
<dbReference type="InterPro" id="IPR001214">
    <property type="entry name" value="SET_dom"/>
</dbReference>